<comment type="caution">
    <text evidence="2">The sequence shown here is derived from an EMBL/GenBank/DDBJ whole genome shotgun (WGS) entry which is preliminary data.</text>
</comment>
<evidence type="ECO:0000313" key="3">
    <source>
        <dbReference type="Proteomes" id="UP000196074"/>
    </source>
</evidence>
<evidence type="ECO:0000256" key="1">
    <source>
        <dbReference type="SAM" id="Phobius"/>
    </source>
</evidence>
<dbReference type="Proteomes" id="UP000196074">
    <property type="component" value="Unassembled WGS sequence"/>
</dbReference>
<keyword evidence="1" id="KW-0472">Membrane</keyword>
<keyword evidence="1" id="KW-1133">Transmembrane helix</keyword>
<accession>A0A1Y4R0J3</accession>
<dbReference type="RefSeq" id="WP_016251113.1">
    <property type="nucleotide sequence ID" value="NZ_CP144498.1"/>
</dbReference>
<evidence type="ECO:0008006" key="4">
    <source>
        <dbReference type="Google" id="ProtNLM"/>
    </source>
</evidence>
<dbReference type="EMBL" id="NFLC01000005">
    <property type="protein sequence ID" value="OUQ11106.1"/>
    <property type="molecule type" value="Genomic_DNA"/>
</dbReference>
<keyword evidence="1" id="KW-0812">Transmembrane</keyword>
<sequence length="75" mass="7936">MEPLQKVLIIIGAIITISCGVGLVYSIYKLKNALETEDPRDLNKAISAVVVNGVIIGVCAGMIAYVSGLLSNIQF</sequence>
<name>A0A1Y4R0J3_9ENTE</name>
<organism evidence="2 3">
    <name type="scientific">Enterococcus cecorum</name>
    <dbReference type="NCBI Taxonomy" id="44008"/>
    <lineage>
        <taxon>Bacteria</taxon>
        <taxon>Bacillati</taxon>
        <taxon>Bacillota</taxon>
        <taxon>Bacilli</taxon>
        <taxon>Lactobacillales</taxon>
        <taxon>Enterococcaceae</taxon>
        <taxon>Enterococcus</taxon>
    </lineage>
</organism>
<dbReference type="AlphaFoldDB" id="A0A1Y4R0J3"/>
<feature type="transmembrane region" description="Helical" evidence="1">
    <location>
        <begin position="48"/>
        <end position="70"/>
    </location>
</feature>
<dbReference type="GeneID" id="60872273"/>
<feature type="transmembrane region" description="Helical" evidence="1">
    <location>
        <begin position="7"/>
        <end position="28"/>
    </location>
</feature>
<evidence type="ECO:0000313" key="2">
    <source>
        <dbReference type="EMBL" id="OUQ11106.1"/>
    </source>
</evidence>
<reference evidence="3" key="1">
    <citation type="submission" date="2017-04" db="EMBL/GenBank/DDBJ databases">
        <title>Function of individual gut microbiota members based on whole genome sequencing of pure cultures obtained from chicken caecum.</title>
        <authorList>
            <person name="Medvecky M."/>
            <person name="Cejkova D."/>
            <person name="Polansky O."/>
            <person name="Karasova D."/>
            <person name="Kubasova T."/>
            <person name="Cizek A."/>
            <person name="Rychlik I."/>
        </authorList>
    </citation>
    <scope>NUCLEOTIDE SEQUENCE [LARGE SCALE GENOMIC DNA]</scope>
    <source>
        <strain evidence="3">An144</strain>
    </source>
</reference>
<gene>
    <name evidence="2" type="ORF">B5E88_04000</name>
</gene>
<dbReference type="PROSITE" id="PS51257">
    <property type="entry name" value="PROKAR_LIPOPROTEIN"/>
    <property type="match status" value="1"/>
</dbReference>
<protein>
    <recommendedName>
        <fullName evidence="4">DUF350 domain-containing protein</fullName>
    </recommendedName>
</protein>
<proteinExistence type="predicted"/>